<dbReference type="InterPro" id="IPR023213">
    <property type="entry name" value="CAT-like_dom_sf"/>
</dbReference>
<dbReference type="SUPFAM" id="SSF52777">
    <property type="entry name" value="CoA-dependent acyltransferases"/>
    <property type="match status" value="2"/>
</dbReference>
<feature type="domain" description="Condensation" evidence="2">
    <location>
        <begin position="9"/>
        <end position="447"/>
    </location>
</feature>
<dbReference type="EMBL" id="JNVM01000046">
    <property type="protein sequence ID" value="KEQ22023.1"/>
    <property type="molecule type" value="Genomic_DNA"/>
</dbReference>
<organism evidence="3 4">
    <name type="scientific">Paenibacillus tyrfis</name>
    <dbReference type="NCBI Taxonomy" id="1501230"/>
    <lineage>
        <taxon>Bacteria</taxon>
        <taxon>Bacillati</taxon>
        <taxon>Bacillota</taxon>
        <taxon>Bacilli</taxon>
        <taxon>Bacillales</taxon>
        <taxon>Paenibacillaceae</taxon>
        <taxon>Paenibacillus</taxon>
    </lineage>
</organism>
<evidence type="ECO:0000259" key="2">
    <source>
        <dbReference type="Pfam" id="PF00668"/>
    </source>
</evidence>
<sequence>MTMRNVHLFPLTQAQQRIWYTELLYPNTSASLLLATTKMKGKINMDAFKRSIHMLIRDNDSFRTRITAENGIPQQYVVPCEETEFQCLDISDFESPAQLEEWLEQFRQTPMELFDSTLYQFVFINIDENEYWFTMKVHHIISDGISMGIFVEKITENYLSLLKGEEPQPTELYSYIDYIETEQSYEQSERYQKDRAYWLDKFSYLPEITGLEAYNPLTLSTEAKRAEFTVDTVLYNDLKVFCKENNIGLFSFFMASMYIYIHKVTNQQDIVIGASYANRTTKKEKNTMGMFVSTAATRGNVDPELGLLGFIQTVSKEQISILRHQRYPYNQLIQDLRALHHSPDLQRLFGISMEYRQLDREDMGGVEIQTDYDFNGEEVNDMLLRIVELLDEHRLVFHVDYRTHLFEETEIAGFIQHLLTIVKYMIYKPHQKISDLSLISEEEKHTILTLFNDTAAEYPQEKTIHELFEEQVERT</sequence>
<dbReference type="PANTHER" id="PTHR45527:SF1">
    <property type="entry name" value="FATTY ACID SYNTHASE"/>
    <property type="match status" value="1"/>
</dbReference>
<dbReference type="Pfam" id="PF00668">
    <property type="entry name" value="Condensation"/>
    <property type="match status" value="1"/>
</dbReference>
<dbReference type="Gene3D" id="3.30.559.30">
    <property type="entry name" value="Nonribosomal peptide synthetase, condensation domain"/>
    <property type="match status" value="1"/>
</dbReference>
<reference evidence="3 4" key="1">
    <citation type="submission" date="2014-06" db="EMBL/GenBank/DDBJ databases">
        <title>Draft genome sequence of Paenibacillus sp. MSt1.</title>
        <authorList>
            <person name="Aw Y.K."/>
            <person name="Ong K.S."/>
            <person name="Gan H.M."/>
            <person name="Lee S.M."/>
        </authorList>
    </citation>
    <scope>NUCLEOTIDE SEQUENCE [LARGE SCALE GENOMIC DNA]</scope>
    <source>
        <strain evidence="3 4">MSt1</strain>
    </source>
</reference>
<proteinExistence type="predicted"/>
<dbReference type="GO" id="GO:0008610">
    <property type="term" value="P:lipid biosynthetic process"/>
    <property type="evidence" value="ECO:0007669"/>
    <property type="project" value="UniProtKB-ARBA"/>
</dbReference>
<keyword evidence="4" id="KW-1185">Reference proteome</keyword>
<dbReference type="GO" id="GO:0043041">
    <property type="term" value="P:amino acid activation for nonribosomal peptide biosynthetic process"/>
    <property type="evidence" value="ECO:0007669"/>
    <property type="project" value="TreeGrafter"/>
</dbReference>
<dbReference type="Gene3D" id="3.30.559.10">
    <property type="entry name" value="Chloramphenicol acetyltransferase-like domain"/>
    <property type="match status" value="1"/>
</dbReference>
<evidence type="ECO:0000313" key="4">
    <source>
        <dbReference type="Proteomes" id="UP000028123"/>
    </source>
</evidence>
<gene>
    <name evidence="3" type="ORF">ET33_27990</name>
</gene>
<dbReference type="InterPro" id="IPR001242">
    <property type="entry name" value="Condensation_dom"/>
</dbReference>
<dbReference type="GO" id="GO:0005737">
    <property type="term" value="C:cytoplasm"/>
    <property type="evidence" value="ECO:0007669"/>
    <property type="project" value="TreeGrafter"/>
</dbReference>
<evidence type="ECO:0000256" key="1">
    <source>
        <dbReference type="ARBA" id="ARBA00022737"/>
    </source>
</evidence>
<name>A0A081NUA0_9BACL</name>
<dbReference type="GO" id="GO:0044550">
    <property type="term" value="P:secondary metabolite biosynthetic process"/>
    <property type="evidence" value="ECO:0007669"/>
    <property type="project" value="TreeGrafter"/>
</dbReference>
<keyword evidence="1" id="KW-0677">Repeat</keyword>
<dbReference type="Proteomes" id="UP000028123">
    <property type="component" value="Unassembled WGS sequence"/>
</dbReference>
<feature type="non-terminal residue" evidence="3">
    <location>
        <position position="475"/>
    </location>
</feature>
<dbReference type="GO" id="GO:0003824">
    <property type="term" value="F:catalytic activity"/>
    <property type="evidence" value="ECO:0007669"/>
    <property type="project" value="InterPro"/>
</dbReference>
<dbReference type="AlphaFoldDB" id="A0A081NUA0"/>
<dbReference type="PANTHER" id="PTHR45527">
    <property type="entry name" value="NONRIBOSOMAL PEPTIDE SYNTHETASE"/>
    <property type="match status" value="1"/>
</dbReference>
<protein>
    <recommendedName>
        <fullName evidence="2">Condensation domain-containing protein</fullName>
    </recommendedName>
</protein>
<dbReference type="GO" id="GO:0031177">
    <property type="term" value="F:phosphopantetheine binding"/>
    <property type="evidence" value="ECO:0007669"/>
    <property type="project" value="TreeGrafter"/>
</dbReference>
<accession>A0A081NUA0</accession>
<evidence type="ECO:0000313" key="3">
    <source>
        <dbReference type="EMBL" id="KEQ22023.1"/>
    </source>
</evidence>
<dbReference type="eggNOG" id="COG1020">
    <property type="taxonomic scope" value="Bacteria"/>
</dbReference>
<comment type="caution">
    <text evidence="3">The sequence shown here is derived from an EMBL/GenBank/DDBJ whole genome shotgun (WGS) entry which is preliminary data.</text>
</comment>